<organism evidence="11 12">
    <name type="scientific">Deinococcus aerophilus</name>
    <dbReference type="NCBI Taxonomy" id="522488"/>
    <lineage>
        <taxon>Bacteria</taxon>
        <taxon>Thermotogati</taxon>
        <taxon>Deinococcota</taxon>
        <taxon>Deinococci</taxon>
        <taxon>Deinococcales</taxon>
        <taxon>Deinococcaceae</taxon>
        <taxon>Deinococcus</taxon>
    </lineage>
</organism>
<gene>
    <name evidence="11" type="ORF">GCM10010841_04710</name>
</gene>
<name>A0ABQ2GKB7_9DEIO</name>
<dbReference type="EMBL" id="BMOM01000002">
    <property type="protein sequence ID" value="GGL99185.1"/>
    <property type="molecule type" value="Genomic_DNA"/>
</dbReference>
<dbReference type="Proteomes" id="UP000661918">
    <property type="component" value="Unassembled WGS sequence"/>
</dbReference>
<evidence type="ECO:0000313" key="12">
    <source>
        <dbReference type="Proteomes" id="UP000661918"/>
    </source>
</evidence>
<evidence type="ECO:0000256" key="7">
    <source>
        <dbReference type="ARBA" id="ARBA00032024"/>
    </source>
</evidence>
<evidence type="ECO:0000256" key="3">
    <source>
        <dbReference type="ARBA" id="ARBA00013014"/>
    </source>
</evidence>
<dbReference type="NCBIfam" id="TIGR00745">
    <property type="entry name" value="apbA_panE"/>
    <property type="match status" value="1"/>
</dbReference>
<dbReference type="InterPro" id="IPR013328">
    <property type="entry name" value="6PGD_dom2"/>
</dbReference>
<comment type="catalytic activity">
    <reaction evidence="8">
        <text>(R)-pantoate + NADP(+) = 2-dehydropantoate + NADPH + H(+)</text>
        <dbReference type="Rhea" id="RHEA:16233"/>
        <dbReference type="ChEBI" id="CHEBI:11561"/>
        <dbReference type="ChEBI" id="CHEBI:15378"/>
        <dbReference type="ChEBI" id="CHEBI:15980"/>
        <dbReference type="ChEBI" id="CHEBI:57783"/>
        <dbReference type="ChEBI" id="CHEBI:58349"/>
        <dbReference type="EC" id="1.1.1.169"/>
    </reaction>
</comment>
<evidence type="ECO:0000259" key="9">
    <source>
        <dbReference type="Pfam" id="PF02558"/>
    </source>
</evidence>
<feature type="domain" description="Ketopantoate reductase C-terminal" evidence="10">
    <location>
        <begin position="187"/>
        <end position="328"/>
    </location>
</feature>
<dbReference type="PANTHER" id="PTHR43765">
    <property type="entry name" value="2-DEHYDROPANTOATE 2-REDUCTASE-RELATED"/>
    <property type="match status" value="1"/>
</dbReference>
<dbReference type="SUPFAM" id="SSF51735">
    <property type="entry name" value="NAD(P)-binding Rossmann-fold domains"/>
    <property type="match status" value="1"/>
</dbReference>
<dbReference type="InterPro" id="IPR036291">
    <property type="entry name" value="NAD(P)-bd_dom_sf"/>
</dbReference>
<dbReference type="EC" id="1.1.1.169" evidence="3"/>
<dbReference type="Pfam" id="PF02558">
    <property type="entry name" value="ApbA"/>
    <property type="match status" value="1"/>
</dbReference>
<dbReference type="InterPro" id="IPR013752">
    <property type="entry name" value="KPA_reductase"/>
</dbReference>
<comment type="similarity">
    <text evidence="2">Belongs to the ketopantoate reductase family.</text>
</comment>
<comment type="pathway">
    <text evidence="1">Cofactor biosynthesis; (R)-pantothenate biosynthesis; (R)-pantoate from 3-methyl-2-oxobutanoate: step 2/2.</text>
</comment>
<evidence type="ECO:0000256" key="1">
    <source>
        <dbReference type="ARBA" id="ARBA00004994"/>
    </source>
</evidence>
<dbReference type="InterPro" id="IPR003710">
    <property type="entry name" value="ApbA"/>
</dbReference>
<keyword evidence="5" id="KW-0521">NADP</keyword>
<keyword evidence="12" id="KW-1185">Reference proteome</keyword>
<evidence type="ECO:0000259" key="10">
    <source>
        <dbReference type="Pfam" id="PF08546"/>
    </source>
</evidence>
<dbReference type="PANTHER" id="PTHR43765:SF2">
    <property type="entry name" value="2-DEHYDROPANTOATE 2-REDUCTASE"/>
    <property type="match status" value="1"/>
</dbReference>
<protein>
    <recommendedName>
        <fullName evidence="4">2-dehydropantoate 2-reductase</fullName>
        <ecNumber evidence="3">1.1.1.169</ecNumber>
    </recommendedName>
    <alternativeName>
        <fullName evidence="7">Ketopantoate reductase</fullName>
    </alternativeName>
</protein>
<dbReference type="Gene3D" id="3.40.50.720">
    <property type="entry name" value="NAD(P)-binding Rossmann-like Domain"/>
    <property type="match status" value="1"/>
</dbReference>
<feature type="domain" description="Ketopantoate reductase N-terminal" evidence="9">
    <location>
        <begin position="14"/>
        <end position="159"/>
    </location>
</feature>
<comment type="caution">
    <text evidence="11">The sequence shown here is derived from an EMBL/GenBank/DDBJ whole genome shotgun (WGS) entry which is preliminary data.</text>
</comment>
<proteinExistence type="inferred from homology"/>
<accession>A0ABQ2GKB7</accession>
<evidence type="ECO:0000256" key="8">
    <source>
        <dbReference type="ARBA" id="ARBA00048793"/>
    </source>
</evidence>
<dbReference type="Pfam" id="PF08546">
    <property type="entry name" value="ApbA_C"/>
    <property type="match status" value="1"/>
</dbReference>
<keyword evidence="6" id="KW-0560">Oxidoreductase</keyword>
<evidence type="ECO:0000313" key="11">
    <source>
        <dbReference type="EMBL" id="GGL99185.1"/>
    </source>
</evidence>
<evidence type="ECO:0000256" key="5">
    <source>
        <dbReference type="ARBA" id="ARBA00022857"/>
    </source>
</evidence>
<evidence type="ECO:0000256" key="6">
    <source>
        <dbReference type="ARBA" id="ARBA00023002"/>
    </source>
</evidence>
<reference evidence="12" key="1">
    <citation type="journal article" date="2019" name="Int. J. Syst. Evol. Microbiol.">
        <title>The Global Catalogue of Microorganisms (GCM) 10K type strain sequencing project: providing services to taxonomists for standard genome sequencing and annotation.</title>
        <authorList>
            <consortium name="The Broad Institute Genomics Platform"/>
            <consortium name="The Broad Institute Genome Sequencing Center for Infectious Disease"/>
            <person name="Wu L."/>
            <person name="Ma J."/>
        </authorList>
    </citation>
    <scope>NUCLEOTIDE SEQUENCE [LARGE SCALE GENOMIC DNA]</scope>
    <source>
        <strain evidence="12">JCM 15443</strain>
    </source>
</reference>
<dbReference type="InterPro" id="IPR050838">
    <property type="entry name" value="Ketopantoate_reductase"/>
</dbReference>
<dbReference type="InterPro" id="IPR013332">
    <property type="entry name" value="KPR_N"/>
</dbReference>
<evidence type="ECO:0000256" key="4">
    <source>
        <dbReference type="ARBA" id="ARBA00019465"/>
    </source>
</evidence>
<dbReference type="SUPFAM" id="SSF48179">
    <property type="entry name" value="6-phosphogluconate dehydrogenase C-terminal domain-like"/>
    <property type="match status" value="1"/>
</dbReference>
<dbReference type="InterPro" id="IPR008927">
    <property type="entry name" value="6-PGluconate_DH-like_C_sf"/>
</dbReference>
<sequence length="351" mass="37423">MGGVTAQEGSQRLLVWGAGAIGGTIGAYLARAGQEVTFVDVAADHVAAIRERGLTITGPFGDFSVSAPAFTPDELRGQWDTALLCTKAQHTAAAAQALAPHLGPDGMVVSVQNGLNPLIINETIPAGRVLGSFVNFGADYLEPGVVHYGGRGAVVVGEQDGQITERARRLHALFQIFDDHAILSPNVWGYLWSKLGYGALLFATAVTHDSIADALNRPEDRALYTELGREVMRVALAHGVTPEAFNGFDPAAFLPGASDAAAHASLDEMVAFNRRSAKTHSGIWRDLAVRKRRTEVDAQLGWVVHFGAVHGVPTPLTTHLVALIHGIEEGTRELSRDNLTELRGLLLPERA</sequence>
<dbReference type="Gene3D" id="1.10.1040.10">
    <property type="entry name" value="N-(1-d-carboxylethyl)-l-norvaline Dehydrogenase, domain 2"/>
    <property type="match status" value="1"/>
</dbReference>
<evidence type="ECO:0000256" key="2">
    <source>
        <dbReference type="ARBA" id="ARBA00007870"/>
    </source>
</evidence>